<feature type="compositionally biased region" description="Low complexity" evidence="1">
    <location>
        <begin position="190"/>
        <end position="205"/>
    </location>
</feature>
<feature type="region of interest" description="Disordered" evidence="1">
    <location>
        <begin position="361"/>
        <end position="421"/>
    </location>
</feature>
<sequence length="452" mass="43601">MSDGNDARPDARPGHDAPDGQQQHNHTHAGNGTVNHGPDAQGPDSQGPDEQGPDAHGPDVQRHDAQGPDVQGHDAQGPVTPEPVTQGPVTAGPAADGPVTEESGTRRLGVRGLDGFDADEPALRAMMRHAVREMEPSDGTLEHLRRAVPARRARKRQAVVGAAAAALFLGTAVPALVHVSNSTGRGADPSVAGNASQAQGGASQGKDPAGGQSGIAGSAGTPEGKDKADPQATPGGKESGAATGSSPGTAPTASSPADVPACAPGALGPAVASSAAPDSTGVVYGTFRVTNVSSDGCTVTGPGTVVTASSGAADAARVGTARHAAGDAAAGLPDPSLEATSLTLAPGSAYEVGFAWVPSETCPTTGGTTGGGTGGPTSEPSPTGDTTAAGGTSAGGGEAGPTAQLMTGDGPDEGSVSVTYIPEGGSGSATATVTNACVGTVYWTGLLADTSA</sequence>
<feature type="compositionally biased region" description="Polar residues" evidence="1">
    <location>
        <begin position="20"/>
        <end position="34"/>
    </location>
</feature>
<feature type="region of interest" description="Disordered" evidence="1">
    <location>
        <begin position="183"/>
        <end position="261"/>
    </location>
</feature>
<keyword evidence="2" id="KW-1133">Transmembrane helix</keyword>
<feature type="compositionally biased region" description="Basic and acidic residues" evidence="1">
    <location>
        <begin position="1"/>
        <end position="18"/>
    </location>
</feature>
<evidence type="ECO:0000256" key="1">
    <source>
        <dbReference type="SAM" id="MobiDB-lite"/>
    </source>
</evidence>
<protein>
    <recommendedName>
        <fullName evidence="5">DUF4232 domain-containing protein</fullName>
    </recommendedName>
</protein>
<gene>
    <name evidence="3" type="ORF">ACFPRC_16615</name>
</gene>
<evidence type="ECO:0000313" key="4">
    <source>
        <dbReference type="Proteomes" id="UP001595855"/>
    </source>
</evidence>
<evidence type="ECO:0000313" key="3">
    <source>
        <dbReference type="EMBL" id="MFC5016497.1"/>
    </source>
</evidence>
<feature type="compositionally biased region" description="Low complexity" evidence="1">
    <location>
        <begin position="376"/>
        <end position="391"/>
    </location>
</feature>
<keyword evidence="2" id="KW-0472">Membrane</keyword>
<feature type="compositionally biased region" description="Low complexity" evidence="1">
    <location>
        <begin position="239"/>
        <end position="257"/>
    </location>
</feature>
<keyword evidence="4" id="KW-1185">Reference proteome</keyword>
<dbReference type="Proteomes" id="UP001595855">
    <property type="component" value="Unassembled WGS sequence"/>
</dbReference>
<evidence type="ECO:0008006" key="5">
    <source>
        <dbReference type="Google" id="ProtNLM"/>
    </source>
</evidence>
<dbReference type="RefSeq" id="WP_271319486.1">
    <property type="nucleotide sequence ID" value="NZ_BAAATN010000005.1"/>
</dbReference>
<feature type="region of interest" description="Disordered" evidence="1">
    <location>
        <begin position="1"/>
        <end position="120"/>
    </location>
</feature>
<feature type="transmembrane region" description="Helical" evidence="2">
    <location>
        <begin position="158"/>
        <end position="177"/>
    </location>
</feature>
<name>A0ABV9WW35_9ACTN</name>
<comment type="caution">
    <text evidence="3">The sequence shown here is derived from an EMBL/GenBank/DDBJ whole genome shotgun (WGS) entry which is preliminary data.</text>
</comment>
<dbReference type="EMBL" id="JBHSJO010000001">
    <property type="protein sequence ID" value="MFC5016497.1"/>
    <property type="molecule type" value="Genomic_DNA"/>
</dbReference>
<reference evidence="4" key="1">
    <citation type="journal article" date="2019" name="Int. J. Syst. Evol. Microbiol.">
        <title>The Global Catalogue of Microorganisms (GCM) 10K type strain sequencing project: providing services to taxonomists for standard genome sequencing and annotation.</title>
        <authorList>
            <consortium name="The Broad Institute Genomics Platform"/>
            <consortium name="The Broad Institute Genome Sequencing Center for Infectious Disease"/>
            <person name="Wu L."/>
            <person name="Ma J."/>
        </authorList>
    </citation>
    <scope>NUCLEOTIDE SEQUENCE [LARGE SCALE GENOMIC DNA]</scope>
    <source>
        <strain evidence="4">CGMCC 4.1542</strain>
    </source>
</reference>
<feature type="compositionally biased region" description="Basic and acidic residues" evidence="1">
    <location>
        <begin position="56"/>
        <end position="66"/>
    </location>
</feature>
<accession>A0ABV9WW35</accession>
<evidence type="ECO:0000256" key="2">
    <source>
        <dbReference type="SAM" id="Phobius"/>
    </source>
</evidence>
<keyword evidence="2" id="KW-0812">Transmembrane</keyword>
<proteinExistence type="predicted"/>
<organism evidence="3 4">
    <name type="scientific">Streptomyces lienomycini</name>
    <dbReference type="NCBI Taxonomy" id="284035"/>
    <lineage>
        <taxon>Bacteria</taxon>
        <taxon>Bacillati</taxon>
        <taxon>Actinomycetota</taxon>
        <taxon>Actinomycetes</taxon>
        <taxon>Kitasatosporales</taxon>
        <taxon>Streptomycetaceae</taxon>
        <taxon>Streptomyces</taxon>
    </lineage>
</organism>